<proteinExistence type="predicted"/>
<protein>
    <submittedName>
        <fullName evidence="1">Uncharacterized protein</fullName>
    </submittedName>
</protein>
<sequence>METIFDTPKECQCFECTKDAPLPPLLLERIWSADPEERRRLMQHVYHAKPFLKKSWTNDWRSVTHRDYVFQYDIWSTYFPERFPNKQFTDYVCRKWCDEEHNPPLPHQAYTAQTMPDIFDEPRRAIYSQPRKCESIYGQDYTWKNDYRPKGRFPGWCLRGKPPNFDDYDKTN</sequence>
<dbReference type="AlphaFoldDB" id="A0A4Y2A3K5"/>
<name>A0A4Y2A3K5_ARAVE</name>
<dbReference type="EMBL" id="BGPR01000003">
    <property type="protein sequence ID" value="GBL73544.1"/>
    <property type="molecule type" value="Genomic_DNA"/>
</dbReference>
<evidence type="ECO:0000313" key="2">
    <source>
        <dbReference type="Proteomes" id="UP000499080"/>
    </source>
</evidence>
<dbReference type="Proteomes" id="UP000499080">
    <property type="component" value="Unassembled WGS sequence"/>
</dbReference>
<keyword evidence="2" id="KW-1185">Reference proteome</keyword>
<gene>
    <name evidence="1" type="ORF">AVEN_159523_1</name>
</gene>
<organism evidence="1 2">
    <name type="scientific">Araneus ventricosus</name>
    <name type="common">Orbweaver spider</name>
    <name type="synonym">Epeira ventricosa</name>
    <dbReference type="NCBI Taxonomy" id="182803"/>
    <lineage>
        <taxon>Eukaryota</taxon>
        <taxon>Metazoa</taxon>
        <taxon>Ecdysozoa</taxon>
        <taxon>Arthropoda</taxon>
        <taxon>Chelicerata</taxon>
        <taxon>Arachnida</taxon>
        <taxon>Araneae</taxon>
        <taxon>Araneomorphae</taxon>
        <taxon>Entelegynae</taxon>
        <taxon>Araneoidea</taxon>
        <taxon>Araneidae</taxon>
        <taxon>Araneus</taxon>
    </lineage>
</organism>
<reference evidence="1 2" key="1">
    <citation type="journal article" date="2019" name="Sci. Rep.">
        <title>Orb-weaving spider Araneus ventricosus genome elucidates the spidroin gene catalogue.</title>
        <authorList>
            <person name="Kono N."/>
            <person name="Nakamura H."/>
            <person name="Ohtoshi R."/>
            <person name="Moran D.A.P."/>
            <person name="Shinohara A."/>
            <person name="Yoshida Y."/>
            <person name="Fujiwara M."/>
            <person name="Mori M."/>
            <person name="Tomita M."/>
            <person name="Arakawa K."/>
        </authorList>
    </citation>
    <scope>NUCLEOTIDE SEQUENCE [LARGE SCALE GENOMIC DNA]</scope>
</reference>
<dbReference type="OrthoDB" id="6423168at2759"/>
<comment type="caution">
    <text evidence="1">The sequence shown here is derived from an EMBL/GenBank/DDBJ whole genome shotgun (WGS) entry which is preliminary data.</text>
</comment>
<evidence type="ECO:0000313" key="1">
    <source>
        <dbReference type="EMBL" id="GBL73544.1"/>
    </source>
</evidence>
<accession>A0A4Y2A3K5</accession>